<evidence type="ECO:0000256" key="2">
    <source>
        <dbReference type="ARBA" id="ARBA00022723"/>
    </source>
</evidence>
<dbReference type="InterPro" id="IPR004017">
    <property type="entry name" value="Cys_rich_dom"/>
</dbReference>
<dbReference type="EMBL" id="CP023004">
    <property type="protein sequence ID" value="AWI08718.1"/>
    <property type="molecule type" value="Genomic_DNA"/>
</dbReference>
<dbReference type="SUPFAM" id="SSF46548">
    <property type="entry name" value="alpha-helical ferredoxin"/>
    <property type="match status" value="1"/>
</dbReference>
<feature type="domain" description="4Fe-4S ferredoxin-type" evidence="7">
    <location>
        <begin position="57"/>
        <end position="87"/>
    </location>
</feature>
<dbReference type="PANTHER" id="PTHR32479">
    <property type="entry name" value="GLYCOLATE OXIDASE IRON-SULFUR SUBUNIT"/>
    <property type="match status" value="1"/>
</dbReference>
<comment type="catalytic activity">
    <reaction evidence="6">
        <text>glycolate + A = glyoxylate + AH2</text>
        <dbReference type="Rhea" id="RHEA:21264"/>
        <dbReference type="ChEBI" id="CHEBI:13193"/>
        <dbReference type="ChEBI" id="CHEBI:17499"/>
        <dbReference type="ChEBI" id="CHEBI:29805"/>
        <dbReference type="ChEBI" id="CHEBI:36655"/>
        <dbReference type="EC" id="1.1.99.14"/>
    </reaction>
</comment>
<dbReference type="InterPro" id="IPR012257">
    <property type="entry name" value="Glc_ox_4Fe-4S"/>
</dbReference>
<evidence type="ECO:0000256" key="4">
    <source>
        <dbReference type="ARBA" id="ARBA00023004"/>
    </source>
</evidence>
<dbReference type="PANTHER" id="PTHR32479:SF17">
    <property type="entry name" value="GLYCOLATE OXIDASE IRON-SULFUR SUBUNIT"/>
    <property type="match status" value="1"/>
</dbReference>
<comment type="function">
    <text evidence="6">Component of a complex that catalyzes the oxidation of glycolate to glyoxylate.</text>
</comment>
<dbReference type="InterPro" id="IPR017896">
    <property type="entry name" value="4Fe4S_Fe-S-bd"/>
</dbReference>
<keyword evidence="6" id="KW-0813">Transport</keyword>
<proteinExistence type="predicted"/>
<sequence>MQNLLKSLDYSVLQQCMHCGMCLPVCPTYAETKEERHGPRGRISLMRAIADGELEVTRAFGDEMYYCLGCLACTSACPAGVNYAELFETARAEVERRHVIKSTQRDFWRWSVVKVLFTRPRLLRLAGRGLWLWRVTGMQALTRALRLTYLLPRRLRELEPQAPRVGAKFSHQLIKPVETPSKKVARTFLSVPPSQTAVPFRRVAVLTGCVQDLAFPEINRATVDVLLANNCEVHTPPVQPCCGSLHAHNGDLESARTLARRLIDMIPPESFDAIISNAGGCGSHLRHYDHLLRDDPAYAARAVEWSRKLRDISEYLVEIDFRKPEARAVTQTVTYHESCHLCHGQKVSAQPRAVLRAIPGVELHECPEATWCCGSAGIYNITQPVTAGRLQDRKMANLRRAHAGIITTANPGCHLQIQNGLRAEKDTITEVAHPVVLLARAYAAERK</sequence>
<dbReference type="Pfam" id="PF02754">
    <property type="entry name" value="CCG"/>
    <property type="match status" value="2"/>
</dbReference>
<dbReference type="Pfam" id="PF13183">
    <property type="entry name" value="Fer4_8"/>
    <property type="match status" value="1"/>
</dbReference>
<dbReference type="AlphaFoldDB" id="A0A2U8E1G4"/>
<keyword evidence="3" id="KW-0677">Repeat</keyword>
<evidence type="ECO:0000256" key="6">
    <source>
        <dbReference type="PIRNR" id="PIRNR000139"/>
    </source>
</evidence>
<dbReference type="Gene3D" id="1.10.1060.10">
    <property type="entry name" value="Alpha-helical ferredoxin"/>
    <property type="match status" value="1"/>
</dbReference>
<name>A0A2U8E1G4_9BACT</name>
<accession>A0A2U8E1G4</accession>
<evidence type="ECO:0000313" key="9">
    <source>
        <dbReference type="Proteomes" id="UP000244896"/>
    </source>
</evidence>
<comment type="catalytic activity">
    <reaction evidence="6">
        <text>(R)-lactate + A = pyruvate + AH2</text>
        <dbReference type="Rhea" id="RHEA:15089"/>
        <dbReference type="ChEBI" id="CHEBI:13193"/>
        <dbReference type="ChEBI" id="CHEBI:15361"/>
        <dbReference type="ChEBI" id="CHEBI:16004"/>
        <dbReference type="ChEBI" id="CHEBI:17499"/>
    </reaction>
</comment>
<keyword evidence="2 6" id="KW-0479">Metal-binding</keyword>
<dbReference type="EC" id="1.1.99.14" evidence="6"/>
<protein>
    <recommendedName>
        <fullName evidence="6">Glycolate oxidase iron-sulfur subunit</fullName>
        <ecNumber evidence="6">1.1.99.14</ecNumber>
    </recommendedName>
</protein>
<keyword evidence="5 6" id="KW-0411">Iron-sulfur</keyword>
<dbReference type="GO" id="GO:0019154">
    <property type="term" value="F:glycolate dehydrogenase activity"/>
    <property type="evidence" value="ECO:0007669"/>
    <property type="project" value="UniProtKB-EC"/>
</dbReference>
<evidence type="ECO:0000256" key="3">
    <source>
        <dbReference type="ARBA" id="ARBA00022737"/>
    </source>
</evidence>
<evidence type="ECO:0000256" key="5">
    <source>
        <dbReference type="ARBA" id="ARBA00023014"/>
    </source>
</evidence>
<dbReference type="InterPro" id="IPR017900">
    <property type="entry name" value="4Fe4S_Fe_S_CS"/>
</dbReference>
<reference evidence="8 9" key="1">
    <citation type="journal article" date="2018" name="Syst. Appl. Microbiol.">
        <title>Ereboglobus luteus gen. nov. sp. nov. from cockroach guts, and new insights into the oxygen relationship of the genera Opitutus and Didymococcus (Verrucomicrobia: Opitutaceae).</title>
        <authorList>
            <person name="Tegtmeier D."/>
            <person name="Belitz A."/>
            <person name="Radek R."/>
            <person name="Heimerl T."/>
            <person name="Brune A."/>
        </authorList>
    </citation>
    <scope>NUCLEOTIDE SEQUENCE [LARGE SCALE GENOMIC DNA]</scope>
    <source>
        <strain evidence="8 9">Ho45</strain>
    </source>
</reference>
<keyword evidence="9" id="KW-1185">Reference proteome</keyword>
<keyword evidence="6" id="KW-0249">Electron transport</keyword>
<dbReference type="PIRSF" id="PIRSF000139">
    <property type="entry name" value="Glc_ox_4Fe-4S"/>
    <property type="match status" value="1"/>
</dbReference>
<dbReference type="Proteomes" id="UP000244896">
    <property type="component" value="Chromosome"/>
</dbReference>
<dbReference type="GO" id="GO:0051539">
    <property type="term" value="F:4 iron, 4 sulfur cluster binding"/>
    <property type="evidence" value="ECO:0007669"/>
    <property type="project" value="UniProtKB-UniRule"/>
</dbReference>
<dbReference type="RefSeq" id="WP_108824528.1">
    <property type="nucleotide sequence ID" value="NZ_CP023004.1"/>
</dbReference>
<dbReference type="InterPro" id="IPR009051">
    <property type="entry name" value="Helical_ferredxn"/>
</dbReference>
<gene>
    <name evidence="8" type="ORF">CKA38_05125</name>
</gene>
<dbReference type="KEGG" id="elut:CKA38_05125"/>
<feature type="domain" description="4Fe-4S ferredoxin-type" evidence="7">
    <location>
        <begin position="6"/>
        <end position="36"/>
    </location>
</feature>
<keyword evidence="4 6" id="KW-0408">Iron</keyword>
<evidence type="ECO:0000256" key="1">
    <source>
        <dbReference type="ARBA" id="ARBA00022485"/>
    </source>
</evidence>
<organism evidence="8 9">
    <name type="scientific">Ereboglobus luteus</name>
    <dbReference type="NCBI Taxonomy" id="1796921"/>
    <lineage>
        <taxon>Bacteria</taxon>
        <taxon>Pseudomonadati</taxon>
        <taxon>Verrucomicrobiota</taxon>
        <taxon>Opitutia</taxon>
        <taxon>Opitutales</taxon>
        <taxon>Opitutaceae</taxon>
        <taxon>Ereboglobus</taxon>
    </lineage>
</organism>
<evidence type="ECO:0000259" key="7">
    <source>
        <dbReference type="PROSITE" id="PS51379"/>
    </source>
</evidence>
<dbReference type="OrthoDB" id="9770306at2"/>
<comment type="cofactor">
    <cofactor evidence="6">
        <name>[4Fe-4S] cluster</name>
        <dbReference type="ChEBI" id="CHEBI:49883"/>
    </cofactor>
    <text evidence="6">Binds 2 [4Fe-4S] clusters.</text>
</comment>
<dbReference type="PROSITE" id="PS00198">
    <property type="entry name" value="4FE4S_FER_1"/>
    <property type="match status" value="2"/>
</dbReference>
<evidence type="ECO:0000313" key="8">
    <source>
        <dbReference type="EMBL" id="AWI08718.1"/>
    </source>
</evidence>
<keyword evidence="1 6" id="KW-0004">4Fe-4S</keyword>
<dbReference type="GO" id="GO:0046872">
    <property type="term" value="F:metal ion binding"/>
    <property type="evidence" value="ECO:0007669"/>
    <property type="project" value="UniProtKB-UniRule"/>
</dbReference>
<dbReference type="PROSITE" id="PS51379">
    <property type="entry name" value="4FE4S_FER_2"/>
    <property type="match status" value="2"/>
</dbReference>